<dbReference type="PIRSF" id="PIRSF000441">
    <property type="entry name" value="CysE"/>
    <property type="match status" value="1"/>
</dbReference>
<dbReference type="Proteomes" id="UP000249432">
    <property type="component" value="Unassembled WGS sequence"/>
</dbReference>
<comment type="caution">
    <text evidence="2">The sequence shown here is derived from an EMBL/GenBank/DDBJ whole genome shotgun (WGS) entry which is preliminary data.</text>
</comment>
<proteinExistence type="inferred from homology"/>
<sequence>MILDMFIFQDAPARRAENGLHGLLNVGFLAIVIFRLSQVAGKRLPLLGSVVKQINHVLTGADLAWEVSVGPGFMLYHPTGVVMGRRVKAGTNLKVQSSVTISEAPRGQETVLGNNVRLGAGCRIIKPLSLADDVSVGANAVVTKSCVRPGAVLVGIPARELSA</sequence>
<evidence type="ECO:0000313" key="3">
    <source>
        <dbReference type="Proteomes" id="UP000249432"/>
    </source>
</evidence>
<evidence type="ECO:0000313" key="2">
    <source>
        <dbReference type="EMBL" id="PZR04244.1"/>
    </source>
</evidence>
<dbReference type="EMBL" id="QFRA01000019">
    <property type="protein sequence ID" value="PZR04244.1"/>
    <property type="molecule type" value="Genomic_DNA"/>
</dbReference>
<name>A0A2W5ULW0_9CORY</name>
<dbReference type="InterPro" id="IPR011004">
    <property type="entry name" value="Trimer_LpxA-like_sf"/>
</dbReference>
<keyword evidence="1" id="KW-0808">Transferase</keyword>
<keyword evidence="1" id="KW-0012">Acyltransferase</keyword>
<accession>A0A2W5ULW0</accession>
<dbReference type="GO" id="GO:0006535">
    <property type="term" value="P:cysteine biosynthetic process from serine"/>
    <property type="evidence" value="ECO:0007669"/>
    <property type="project" value="InterPro"/>
</dbReference>
<gene>
    <name evidence="2" type="ORF">DI525_07525</name>
</gene>
<dbReference type="InterPro" id="IPR005881">
    <property type="entry name" value="Ser_O-AcTrfase"/>
</dbReference>
<dbReference type="EC" id="2.3.1.30" evidence="1"/>
<dbReference type="PANTHER" id="PTHR42811">
    <property type="entry name" value="SERINE ACETYLTRANSFERASE"/>
    <property type="match status" value="1"/>
</dbReference>
<protein>
    <recommendedName>
        <fullName evidence="1">Serine acetyltransferase</fullName>
        <ecNumber evidence="1">2.3.1.30</ecNumber>
    </recommendedName>
</protein>
<organism evidence="2 3">
    <name type="scientific">Corynebacterium kroppenstedtii</name>
    <dbReference type="NCBI Taxonomy" id="161879"/>
    <lineage>
        <taxon>Bacteria</taxon>
        <taxon>Bacillati</taxon>
        <taxon>Actinomycetota</taxon>
        <taxon>Actinomycetes</taxon>
        <taxon>Mycobacteriales</taxon>
        <taxon>Corynebacteriaceae</taxon>
        <taxon>Corynebacterium</taxon>
    </lineage>
</organism>
<reference evidence="2 3" key="1">
    <citation type="submission" date="2017-08" db="EMBL/GenBank/DDBJ databases">
        <title>Infants hospitalized years apart are colonized by the same room-sourced microbial strains.</title>
        <authorList>
            <person name="Brooks B."/>
            <person name="Olm M.R."/>
            <person name="Firek B.A."/>
            <person name="Baker R."/>
            <person name="Thomas B.C."/>
            <person name="Morowitz M.J."/>
            <person name="Banfield J.F."/>
        </authorList>
    </citation>
    <scope>NUCLEOTIDE SEQUENCE [LARGE SCALE GENOMIC DNA]</scope>
    <source>
        <strain evidence="2">S2_003_000_R1_3</strain>
    </source>
</reference>
<dbReference type="GO" id="GO:0009001">
    <property type="term" value="F:serine O-acetyltransferase activity"/>
    <property type="evidence" value="ECO:0007669"/>
    <property type="project" value="UniProtKB-EC"/>
</dbReference>
<dbReference type="SUPFAM" id="SSF51161">
    <property type="entry name" value="Trimeric LpxA-like enzymes"/>
    <property type="match status" value="1"/>
</dbReference>
<comment type="catalytic activity">
    <reaction evidence="1">
        <text>L-serine + acetyl-CoA = O-acetyl-L-serine + CoA</text>
        <dbReference type="Rhea" id="RHEA:24560"/>
        <dbReference type="ChEBI" id="CHEBI:33384"/>
        <dbReference type="ChEBI" id="CHEBI:57287"/>
        <dbReference type="ChEBI" id="CHEBI:57288"/>
        <dbReference type="ChEBI" id="CHEBI:58340"/>
        <dbReference type="EC" id="2.3.1.30"/>
    </reaction>
</comment>
<comment type="similarity">
    <text evidence="1">Belongs to the transferase hexapeptide repeat family.</text>
</comment>
<evidence type="ECO:0000256" key="1">
    <source>
        <dbReference type="PIRNR" id="PIRNR000441"/>
    </source>
</evidence>
<dbReference type="Gene3D" id="2.160.10.10">
    <property type="entry name" value="Hexapeptide repeat proteins"/>
    <property type="match status" value="1"/>
</dbReference>
<dbReference type="AlphaFoldDB" id="A0A2W5ULW0"/>
<dbReference type="GO" id="GO:0005737">
    <property type="term" value="C:cytoplasm"/>
    <property type="evidence" value="ECO:0007669"/>
    <property type="project" value="InterPro"/>
</dbReference>